<comment type="similarity">
    <text evidence="3">Belongs to the multi antimicrobial extrusion (MATE) (TC 2.A.66.1) family.</text>
</comment>
<sequence>MSFWKREQKSLDLLTGPIMSTLIRLALPIMTTGFMYMAYSLTDVFWLAKVESGLVAAGTCGILLWLCEGFSALAKIGASVNTAAHLGRKNIAKARENVVISLKSTVSIALLICLVFCLFNRQIIGFFHFQNPLTIHLARTYLVIVSFGIPFTFLSASSSAASMANGNSKMPFLVSCVGLVLNIIFDPIFIFVFNWGVAGAAWATIMAQMVGALLMFYFLLQQENFKHLNFLEKFNWHTWCENIRLGTPVALQTVLVSMVAMAITRIVNNFSESAIAAQRLGVQIESLSWLTADSFGGAVTAMVAQNYAAEHMKRTYSVIKRALTFIVIFACFTTCLLYFYPDLLLKIFTNDKDVIKHGINYLQIIAYSQVFMCTEIVICAVFNGFGRTTIPAIVGVVCTAARIPLALYLSSIYGIRGIWWALSICSIILCLVLCCFMVAAIGKLKSDYSLQ</sequence>
<dbReference type="PANTHER" id="PTHR43298">
    <property type="entry name" value="MULTIDRUG RESISTANCE PROTEIN NORM-RELATED"/>
    <property type="match status" value="1"/>
</dbReference>
<dbReference type="PATRIC" id="fig|1497955.3.peg.672"/>
<feature type="transmembrane region" description="Helical" evidence="13">
    <location>
        <begin position="361"/>
        <end position="385"/>
    </location>
</feature>
<feature type="transmembrane region" description="Helical" evidence="13">
    <location>
        <begin position="21"/>
        <end position="39"/>
    </location>
</feature>
<feature type="transmembrane region" description="Helical" evidence="13">
    <location>
        <begin position="392"/>
        <end position="412"/>
    </location>
</feature>
<evidence type="ECO:0000256" key="2">
    <source>
        <dbReference type="ARBA" id="ARBA00004651"/>
    </source>
</evidence>
<keyword evidence="11 13" id="KW-0472">Membrane</keyword>
<feature type="transmembrane region" description="Helical" evidence="13">
    <location>
        <begin position="172"/>
        <end position="193"/>
    </location>
</feature>
<dbReference type="InterPro" id="IPR048279">
    <property type="entry name" value="MdtK-like"/>
</dbReference>
<dbReference type="NCBIfam" id="TIGR00797">
    <property type="entry name" value="matE"/>
    <property type="match status" value="1"/>
</dbReference>
<dbReference type="EMBL" id="LSCV01000015">
    <property type="protein sequence ID" value="KXB41447.1"/>
    <property type="molecule type" value="Genomic_DNA"/>
</dbReference>
<evidence type="ECO:0000256" key="8">
    <source>
        <dbReference type="ARBA" id="ARBA00022692"/>
    </source>
</evidence>
<keyword evidence="15" id="KW-1185">Reference proteome</keyword>
<evidence type="ECO:0000256" key="13">
    <source>
        <dbReference type="SAM" id="Phobius"/>
    </source>
</evidence>
<keyword evidence="8 13" id="KW-0812">Transmembrane</keyword>
<proteinExistence type="inferred from homology"/>
<dbReference type="AlphaFoldDB" id="A0A133YEA0"/>
<keyword evidence="7" id="KW-1003">Cell membrane</keyword>
<dbReference type="OrthoDB" id="9776324at2"/>
<dbReference type="CDD" id="cd13140">
    <property type="entry name" value="MATE_like_1"/>
    <property type="match status" value="1"/>
</dbReference>
<keyword evidence="5" id="KW-0813">Transport</keyword>
<evidence type="ECO:0000313" key="14">
    <source>
        <dbReference type="EMBL" id="KXB41447.1"/>
    </source>
</evidence>
<gene>
    <name evidence="14" type="ORF">HMPREF1872_00695</name>
</gene>
<dbReference type="InterPro" id="IPR002528">
    <property type="entry name" value="MATE_fam"/>
</dbReference>
<feature type="transmembrane region" description="Helical" evidence="13">
    <location>
        <begin position="418"/>
        <end position="441"/>
    </location>
</feature>
<evidence type="ECO:0000256" key="7">
    <source>
        <dbReference type="ARBA" id="ARBA00022475"/>
    </source>
</evidence>
<name>A0A133YEA0_9FIRM</name>
<evidence type="ECO:0000256" key="10">
    <source>
        <dbReference type="ARBA" id="ARBA00023065"/>
    </source>
</evidence>
<dbReference type="STRING" id="1497955.HMPREF1872_00695"/>
<keyword evidence="9 13" id="KW-1133">Transmembrane helix</keyword>
<organism evidence="14 15">
    <name type="scientific">Amygdalobacter nucleatus</name>
    <dbReference type="NCBI Taxonomy" id="3029274"/>
    <lineage>
        <taxon>Bacteria</taxon>
        <taxon>Bacillati</taxon>
        <taxon>Bacillota</taxon>
        <taxon>Clostridia</taxon>
        <taxon>Eubacteriales</taxon>
        <taxon>Oscillospiraceae</taxon>
        <taxon>Amygdalobacter</taxon>
    </lineage>
</organism>
<feature type="transmembrane region" description="Helical" evidence="13">
    <location>
        <begin position="141"/>
        <end position="160"/>
    </location>
</feature>
<evidence type="ECO:0000256" key="3">
    <source>
        <dbReference type="ARBA" id="ARBA00010199"/>
    </source>
</evidence>
<keyword evidence="6" id="KW-0050">Antiport</keyword>
<evidence type="ECO:0000256" key="12">
    <source>
        <dbReference type="ARBA" id="ARBA00031636"/>
    </source>
</evidence>
<evidence type="ECO:0000256" key="4">
    <source>
        <dbReference type="ARBA" id="ARBA00020268"/>
    </source>
</evidence>
<comment type="function">
    <text evidence="1">Multidrug efflux pump.</text>
</comment>
<feature type="transmembrane region" description="Helical" evidence="13">
    <location>
        <begin position="98"/>
        <end position="121"/>
    </location>
</feature>
<dbReference type="PIRSF" id="PIRSF006603">
    <property type="entry name" value="DinF"/>
    <property type="match status" value="1"/>
</dbReference>
<evidence type="ECO:0000313" key="15">
    <source>
        <dbReference type="Proteomes" id="UP000070080"/>
    </source>
</evidence>
<comment type="caution">
    <text evidence="14">The sequence shown here is derived from an EMBL/GenBank/DDBJ whole genome shotgun (WGS) entry which is preliminary data.</text>
</comment>
<accession>A0A133YEA0</accession>
<keyword evidence="10" id="KW-0406">Ion transport</keyword>
<dbReference type="Proteomes" id="UP000070080">
    <property type="component" value="Unassembled WGS sequence"/>
</dbReference>
<comment type="subcellular location">
    <subcellularLocation>
        <location evidence="2">Cell membrane</location>
        <topology evidence="2">Multi-pass membrane protein</topology>
    </subcellularLocation>
</comment>
<dbReference type="GO" id="GO:0005886">
    <property type="term" value="C:plasma membrane"/>
    <property type="evidence" value="ECO:0007669"/>
    <property type="project" value="UniProtKB-SubCell"/>
</dbReference>
<evidence type="ECO:0000256" key="5">
    <source>
        <dbReference type="ARBA" id="ARBA00022448"/>
    </source>
</evidence>
<dbReference type="InterPro" id="IPR050222">
    <property type="entry name" value="MATE_MdtK"/>
</dbReference>
<feature type="transmembrane region" description="Helical" evidence="13">
    <location>
        <begin position="199"/>
        <end position="220"/>
    </location>
</feature>
<dbReference type="GO" id="GO:0042910">
    <property type="term" value="F:xenobiotic transmembrane transporter activity"/>
    <property type="evidence" value="ECO:0007669"/>
    <property type="project" value="InterPro"/>
</dbReference>
<evidence type="ECO:0000256" key="1">
    <source>
        <dbReference type="ARBA" id="ARBA00003408"/>
    </source>
</evidence>
<dbReference type="PANTHER" id="PTHR43298:SF2">
    <property type="entry name" value="FMN_FAD EXPORTER YEEO-RELATED"/>
    <property type="match status" value="1"/>
</dbReference>
<dbReference type="Pfam" id="PF01554">
    <property type="entry name" value="MatE"/>
    <property type="match status" value="2"/>
</dbReference>
<evidence type="ECO:0000256" key="6">
    <source>
        <dbReference type="ARBA" id="ARBA00022449"/>
    </source>
</evidence>
<dbReference type="GO" id="GO:0015297">
    <property type="term" value="F:antiporter activity"/>
    <property type="evidence" value="ECO:0007669"/>
    <property type="project" value="UniProtKB-KW"/>
</dbReference>
<reference evidence="15" key="1">
    <citation type="submission" date="2016-01" db="EMBL/GenBank/DDBJ databases">
        <authorList>
            <person name="Mitreva M."/>
            <person name="Pepin K.H."/>
            <person name="Mihindukulasuriya K.A."/>
            <person name="Fulton R."/>
            <person name="Fronick C."/>
            <person name="O'Laughlin M."/>
            <person name="Miner T."/>
            <person name="Herter B."/>
            <person name="Rosa B.A."/>
            <person name="Cordes M."/>
            <person name="Tomlinson C."/>
            <person name="Wollam A."/>
            <person name="Palsikar V.B."/>
            <person name="Mardis E.R."/>
            <person name="Wilson R.K."/>
        </authorList>
    </citation>
    <scope>NUCLEOTIDE SEQUENCE [LARGE SCALE GENOMIC DNA]</scope>
    <source>
        <strain evidence="15">KA00274</strain>
    </source>
</reference>
<feature type="transmembrane region" description="Helical" evidence="13">
    <location>
        <begin position="322"/>
        <end position="341"/>
    </location>
</feature>
<protein>
    <recommendedName>
        <fullName evidence="4">Probable multidrug resistance protein NorM</fullName>
    </recommendedName>
    <alternativeName>
        <fullName evidence="12">Multidrug-efflux transporter</fullName>
    </alternativeName>
</protein>
<evidence type="ECO:0000256" key="11">
    <source>
        <dbReference type="ARBA" id="ARBA00023136"/>
    </source>
</evidence>
<dbReference type="GO" id="GO:0006811">
    <property type="term" value="P:monoatomic ion transport"/>
    <property type="evidence" value="ECO:0007669"/>
    <property type="project" value="UniProtKB-KW"/>
</dbReference>
<feature type="transmembrane region" description="Helical" evidence="13">
    <location>
        <begin position="45"/>
        <end position="66"/>
    </location>
</feature>
<evidence type="ECO:0000256" key="9">
    <source>
        <dbReference type="ARBA" id="ARBA00022989"/>
    </source>
</evidence>
<dbReference type="RefSeq" id="WP_066713904.1">
    <property type="nucleotide sequence ID" value="NZ_CP118869.1"/>
</dbReference>